<proteinExistence type="predicted"/>
<keyword evidence="2" id="KW-1185">Reference proteome</keyword>
<evidence type="ECO:0008006" key="3">
    <source>
        <dbReference type="Google" id="ProtNLM"/>
    </source>
</evidence>
<sequence>MRGSMWGAIVVGALVVGSAWAGHVDATEVKTPAVGAEAPDLAIVFTTNHCPTAQAYEDRLIRLTADYKGTVRIADAKTVYLRLTPGYFEPQTLVIVLGRMLREGAQ</sequence>
<dbReference type="EMBL" id="JASCXX010000025">
    <property type="protein sequence ID" value="MDI6450878.1"/>
    <property type="molecule type" value="Genomic_DNA"/>
</dbReference>
<dbReference type="AlphaFoldDB" id="A0AAW6TYS0"/>
<accession>A0AAW6TYS0</accession>
<dbReference type="RefSeq" id="WP_349246287.1">
    <property type="nucleotide sequence ID" value="NZ_JASCXX010000025.1"/>
</dbReference>
<evidence type="ECO:0000313" key="1">
    <source>
        <dbReference type="EMBL" id="MDI6450878.1"/>
    </source>
</evidence>
<organism evidence="1 2">
    <name type="scientific">Anaerobaca lacustris</name>
    <dbReference type="NCBI Taxonomy" id="3044600"/>
    <lineage>
        <taxon>Bacteria</taxon>
        <taxon>Pseudomonadati</taxon>
        <taxon>Planctomycetota</taxon>
        <taxon>Phycisphaerae</taxon>
        <taxon>Sedimentisphaerales</taxon>
        <taxon>Anaerobacaceae</taxon>
        <taxon>Anaerobaca</taxon>
    </lineage>
</organism>
<comment type="caution">
    <text evidence="1">The sequence shown here is derived from an EMBL/GenBank/DDBJ whole genome shotgun (WGS) entry which is preliminary data.</text>
</comment>
<name>A0AAW6TYS0_9BACT</name>
<gene>
    <name evidence="1" type="ORF">QJ522_17595</name>
</gene>
<dbReference type="Proteomes" id="UP001431776">
    <property type="component" value="Unassembled WGS sequence"/>
</dbReference>
<reference evidence="1" key="1">
    <citation type="submission" date="2023-05" db="EMBL/GenBank/DDBJ databases">
        <title>Anaerotaeda fermentans gen. nov., sp. nov., a novel anaerobic planctomycete of the new family within the order Sedimentisphaerales isolated from Taman Peninsula, Russia.</title>
        <authorList>
            <person name="Khomyakova M.A."/>
            <person name="Merkel A.Y."/>
            <person name="Slobodkin A.I."/>
        </authorList>
    </citation>
    <scope>NUCLEOTIDE SEQUENCE</scope>
    <source>
        <strain evidence="1">M17dextr</strain>
    </source>
</reference>
<evidence type="ECO:0000313" key="2">
    <source>
        <dbReference type="Proteomes" id="UP001431776"/>
    </source>
</evidence>
<protein>
    <recommendedName>
        <fullName evidence="3">Glutaredoxin domain-containing protein</fullName>
    </recommendedName>
</protein>